<feature type="domain" description="HAMP" evidence="7">
    <location>
        <begin position="210"/>
        <end position="262"/>
    </location>
</feature>
<feature type="transmembrane region" description="Helical" evidence="5">
    <location>
        <begin position="12"/>
        <end position="36"/>
    </location>
</feature>
<dbReference type="EMBL" id="SRYR01000001">
    <property type="protein sequence ID" value="TGY43240.1"/>
    <property type="molecule type" value="Genomic_DNA"/>
</dbReference>
<keyword evidence="4" id="KW-0175">Coiled coil</keyword>
<dbReference type="InterPro" id="IPR004089">
    <property type="entry name" value="MCPsignal_dom"/>
</dbReference>
<evidence type="ECO:0000256" key="3">
    <source>
        <dbReference type="PROSITE-ProRule" id="PRU00284"/>
    </source>
</evidence>
<dbReference type="InterPro" id="IPR003660">
    <property type="entry name" value="HAMP_dom"/>
</dbReference>
<keyword evidence="5" id="KW-0812">Transmembrane</keyword>
<keyword evidence="9" id="KW-1185">Reference proteome</keyword>
<dbReference type="Pfam" id="PF00015">
    <property type="entry name" value="MCPsignal"/>
    <property type="match status" value="1"/>
</dbReference>
<dbReference type="GO" id="GO:0007165">
    <property type="term" value="P:signal transduction"/>
    <property type="evidence" value="ECO:0007669"/>
    <property type="project" value="UniProtKB-KW"/>
</dbReference>
<evidence type="ECO:0000259" key="7">
    <source>
        <dbReference type="PROSITE" id="PS50885"/>
    </source>
</evidence>
<keyword evidence="5" id="KW-0472">Membrane</keyword>
<dbReference type="SMART" id="SM00283">
    <property type="entry name" value="MA"/>
    <property type="match status" value="1"/>
</dbReference>
<organism evidence="8 9">
    <name type="scientific">Clostridium sartagoforme</name>
    <dbReference type="NCBI Taxonomy" id="84031"/>
    <lineage>
        <taxon>Bacteria</taxon>
        <taxon>Bacillati</taxon>
        <taxon>Bacillota</taxon>
        <taxon>Clostridia</taxon>
        <taxon>Eubacteriales</taxon>
        <taxon>Clostridiaceae</taxon>
        <taxon>Clostridium</taxon>
    </lineage>
</organism>
<evidence type="ECO:0000256" key="2">
    <source>
        <dbReference type="ARBA" id="ARBA00029447"/>
    </source>
</evidence>
<dbReference type="SMART" id="SM00304">
    <property type="entry name" value="HAMP"/>
    <property type="match status" value="2"/>
</dbReference>
<dbReference type="OrthoDB" id="1887545at2"/>
<dbReference type="SUPFAM" id="SSF158472">
    <property type="entry name" value="HAMP domain-like"/>
    <property type="match status" value="1"/>
</dbReference>
<feature type="domain" description="Methyl-accepting transducer" evidence="6">
    <location>
        <begin position="274"/>
        <end position="518"/>
    </location>
</feature>
<dbReference type="InterPro" id="IPR024478">
    <property type="entry name" value="HlyB_4HB_MCP"/>
</dbReference>
<keyword evidence="5" id="KW-1133">Transmembrane helix</keyword>
<dbReference type="CDD" id="cd06225">
    <property type="entry name" value="HAMP"/>
    <property type="match status" value="1"/>
</dbReference>
<name>A0A4V3RLE7_9CLOT</name>
<dbReference type="Proteomes" id="UP000306888">
    <property type="component" value="Unassembled WGS sequence"/>
</dbReference>
<dbReference type="PANTHER" id="PTHR32089">
    <property type="entry name" value="METHYL-ACCEPTING CHEMOTAXIS PROTEIN MCPB"/>
    <property type="match status" value="1"/>
</dbReference>
<evidence type="ECO:0000256" key="5">
    <source>
        <dbReference type="SAM" id="Phobius"/>
    </source>
</evidence>
<comment type="similarity">
    <text evidence="2">Belongs to the methyl-accepting chemotaxis (MCP) protein family.</text>
</comment>
<dbReference type="Pfam" id="PF00672">
    <property type="entry name" value="HAMP"/>
    <property type="match status" value="1"/>
</dbReference>
<dbReference type="PROSITE" id="PS50111">
    <property type="entry name" value="CHEMOTAXIS_TRANSDUC_2"/>
    <property type="match status" value="1"/>
</dbReference>
<evidence type="ECO:0000313" key="9">
    <source>
        <dbReference type="Proteomes" id="UP000306888"/>
    </source>
</evidence>
<protein>
    <submittedName>
        <fullName evidence="8">Methyl-accepting chemotaxis protein</fullName>
    </submittedName>
</protein>
<evidence type="ECO:0000259" key="6">
    <source>
        <dbReference type="PROSITE" id="PS50111"/>
    </source>
</evidence>
<keyword evidence="1 3" id="KW-0807">Transducer</keyword>
<dbReference type="PROSITE" id="PS50885">
    <property type="entry name" value="HAMP"/>
    <property type="match status" value="1"/>
</dbReference>
<proteinExistence type="inferred from homology"/>
<evidence type="ECO:0000256" key="4">
    <source>
        <dbReference type="SAM" id="Coils"/>
    </source>
</evidence>
<feature type="coiled-coil region" evidence="4">
    <location>
        <begin position="268"/>
        <end position="295"/>
    </location>
</feature>
<dbReference type="PANTHER" id="PTHR32089:SF112">
    <property type="entry name" value="LYSOZYME-LIKE PROTEIN-RELATED"/>
    <property type="match status" value="1"/>
</dbReference>
<evidence type="ECO:0000256" key="1">
    <source>
        <dbReference type="ARBA" id="ARBA00023224"/>
    </source>
</evidence>
<dbReference type="AlphaFoldDB" id="A0A4V3RLE7"/>
<feature type="coiled-coil region" evidence="4">
    <location>
        <begin position="73"/>
        <end position="134"/>
    </location>
</feature>
<dbReference type="Gene3D" id="1.10.287.950">
    <property type="entry name" value="Methyl-accepting chemotaxis protein"/>
    <property type="match status" value="1"/>
</dbReference>
<dbReference type="RefSeq" id="WP_136003307.1">
    <property type="nucleotide sequence ID" value="NZ_SRYR01000001.1"/>
</dbReference>
<gene>
    <name evidence="8" type="ORF">E5347_00060</name>
</gene>
<comment type="caution">
    <text evidence="8">The sequence shown here is derived from an EMBL/GenBank/DDBJ whole genome shotgun (WGS) entry which is preliminary data.</text>
</comment>
<dbReference type="GO" id="GO:0016020">
    <property type="term" value="C:membrane"/>
    <property type="evidence" value="ECO:0007669"/>
    <property type="project" value="InterPro"/>
</dbReference>
<reference evidence="8 9" key="1">
    <citation type="submission" date="2019-04" db="EMBL/GenBank/DDBJ databases">
        <title>Microbes associate with the intestines of laboratory mice.</title>
        <authorList>
            <person name="Navarre W."/>
            <person name="Wong E."/>
            <person name="Huang K."/>
            <person name="Tropini C."/>
            <person name="Ng K."/>
            <person name="Yu B."/>
        </authorList>
    </citation>
    <scope>NUCLEOTIDE SEQUENCE [LARGE SCALE GENOMIC DNA]</scope>
    <source>
        <strain evidence="8 9">NM50_B9-20</strain>
    </source>
</reference>
<dbReference type="Pfam" id="PF12729">
    <property type="entry name" value="4HB_MCP_1"/>
    <property type="match status" value="1"/>
</dbReference>
<evidence type="ECO:0000313" key="8">
    <source>
        <dbReference type="EMBL" id="TGY43240.1"/>
    </source>
</evidence>
<dbReference type="SUPFAM" id="SSF58104">
    <property type="entry name" value="Methyl-accepting chemotaxis protein (MCP) signaling domain"/>
    <property type="match status" value="1"/>
</dbReference>
<accession>A0A4V3RLE7</accession>
<sequence length="568" mass="63176">MRRIRKISHQLALSFILVILFIVTIWMVGIVSIKIVNEGTEVLYSDNTLGISNISKLSNTQLEMYIKIEDLLNAKSEDEKSEILTELEAIQKSSSEAVKSYEEGITREEDRRLFTELEKNLEEYEARRGQIIKLINENKHVEATVIMPTYYELIDKCKWKINNLIDLNNQWAEEALNKNEDTYSYSIKLTSVILALASLIAILISVSMTRGITGSLNKILALAKRLSEYNLSERIDIKSKNEFKDIGDALNNAQDNVKELIKTVINGAEDITASSEELSANIEEMTAQLEEINNSTNEITAVINESSNTAEELYLSISTVKSNVVVLAEKAEEGNENSKAVKTRAGEIKVNTKGIIDSTANVYEKVEGEIIAAIEKAKVINEIATMANTIEEISEETNLLALNAAIEAARAGEHGRGFSVVAEEVRNLAEESKNSVHSVKETIGDIQKAFSSIDETSSKLLEFINGEIMKEFKNFVNIGTQYEKDGEFINEMSIEISNMSNEIAEIVKSINNAIKNLVEVMTTSTTSVALVKDNINDATHEIDQIAVTAQSQAELAQRLSEVVEKFLV</sequence>